<accession>B9FLC2</accession>
<protein>
    <submittedName>
        <fullName evidence="3">NBS-LRR type resistance protein-like</fullName>
    </submittedName>
</protein>
<dbReference type="SUPFAM" id="SSF52058">
    <property type="entry name" value="L domain-like"/>
    <property type="match status" value="1"/>
</dbReference>
<reference evidence="4" key="3">
    <citation type="journal article" date="2005" name="PLoS Biol.">
        <title>The genomes of Oryza sativa: a history of duplications.</title>
        <authorList>
            <person name="Yu J."/>
            <person name="Wang J."/>
            <person name="Lin W."/>
            <person name="Li S."/>
            <person name="Li H."/>
            <person name="Zhou J."/>
            <person name="Ni P."/>
            <person name="Dong W."/>
            <person name="Hu S."/>
            <person name="Zeng C."/>
            <person name="Zhang J."/>
            <person name="Zhang Y."/>
            <person name="Li R."/>
            <person name="Xu Z."/>
            <person name="Li S."/>
            <person name="Li X."/>
            <person name="Zheng H."/>
            <person name="Cong L."/>
            <person name="Lin L."/>
            <person name="Yin J."/>
            <person name="Geng J."/>
            <person name="Li G."/>
            <person name="Shi J."/>
            <person name="Liu J."/>
            <person name="Lv H."/>
            <person name="Li J."/>
            <person name="Wang J."/>
            <person name="Deng Y."/>
            <person name="Ran L."/>
            <person name="Shi X."/>
            <person name="Wang X."/>
            <person name="Wu Q."/>
            <person name="Li C."/>
            <person name="Ren X."/>
            <person name="Wang J."/>
            <person name="Wang X."/>
            <person name="Li D."/>
            <person name="Liu D."/>
            <person name="Zhang X."/>
            <person name="Ji Z."/>
            <person name="Zhao W."/>
            <person name="Sun Y."/>
            <person name="Zhang Z."/>
            <person name="Bao J."/>
            <person name="Han Y."/>
            <person name="Dong L."/>
            <person name="Ji J."/>
            <person name="Chen P."/>
            <person name="Wu S."/>
            <person name="Liu J."/>
            <person name="Xiao Y."/>
            <person name="Bu D."/>
            <person name="Tan J."/>
            <person name="Yang L."/>
            <person name="Ye C."/>
            <person name="Zhang J."/>
            <person name="Xu J."/>
            <person name="Zhou Y."/>
            <person name="Yu Y."/>
            <person name="Zhang B."/>
            <person name="Zhuang S."/>
            <person name="Wei H."/>
            <person name="Liu B."/>
            <person name="Lei M."/>
            <person name="Yu H."/>
            <person name="Li Y."/>
            <person name="Xu H."/>
            <person name="Wei S."/>
            <person name="He X."/>
            <person name="Fang L."/>
            <person name="Zhang Z."/>
            <person name="Zhang Y."/>
            <person name="Huang X."/>
            <person name="Su Z."/>
            <person name="Tong W."/>
            <person name="Li J."/>
            <person name="Tong Z."/>
            <person name="Li S."/>
            <person name="Ye J."/>
            <person name="Wang L."/>
            <person name="Fang L."/>
            <person name="Lei T."/>
            <person name="Chen C."/>
            <person name="Chen H."/>
            <person name="Xu Z."/>
            <person name="Li H."/>
            <person name="Huang H."/>
            <person name="Zhang F."/>
            <person name="Xu H."/>
            <person name="Li N."/>
            <person name="Zhao C."/>
            <person name="Li S."/>
            <person name="Dong L."/>
            <person name="Huang Y."/>
            <person name="Li L."/>
            <person name="Xi Y."/>
            <person name="Qi Q."/>
            <person name="Li W."/>
            <person name="Zhang B."/>
            <person name="Hu W."/>
            <person name="Zhang Y."/>
            <person name="Tian X."/>
            <person name="Jiao Y."/>
            <person name="Liang X."/>
            <person name="Jin J."/>
            <person name="Gao L."/>
            <person name="Zheng W."/>
            <person name="Hao B."/>
            <person name="Liu S."/>
            <person name="Wang W."/>
            <person name="Yuan L."/>
            <person name="Cao M."/>
            <person name="McDermott J."/>
            <person name="Samudrala R."/>
            <person name="Wang J."/>
            <person name="Wong G.K."/>
            <person name="Yang H."/>
        </authorList>
    </citation>
    <scope>NUCLEOTIDE SEQUENCE [LARGE SCALE GENOMIC DNA]</scope>
</reference>
<dbReference type="InterPro" id="IPR055414">
    <property type="entry name" value="LRR_R13L4/SHOC2-like"/>
</dbReference>
<evidence type="ECO:0000259" key="2">
    <source>
        <dbReference type="Pfam" id="PF23598"/>
    </source>
</evidence>
<name>Q6K5R9_ORYSJ</name>
<dbReference type="HOGENOM" id="CLU_000837_14_3_1"/>
<dbReference type="InterPro" id="IPR032675">
    <property type="entry name" value="LRR_dom_sf"/>
</dbReference>
<dbReference type="EMBL" id="CM000142">
    <property type="protein sequence ID" value="EEE64505.1"/>
    <property type="molecule type" value="Genomic_DNA"/>
</dbReference>
<reference evidence="5" key="4">
    <citation type="journal article" date="2008" name="Nucleic Acids Res.">
        <title>The rice annotation project database (RAP-DB): 2008 update.</title>
        <authorList>
            <consortium name="The rice annotation project (RAP)"/>
        </authorList>
    </citation>
    <scope>GENOME REANNOTATION</scope>
    <source>
        <strain evidence="5">cv. Nipponbare</strain>
    </source>
</reference>
<evidence type="ECO:0000313" key="3">
    <source>
        <dbReference type="EMBL" id="BAD22056.1"/>
    </source>
</evidence>
<keyword evidence="1" id="KW-0677">Repeat</keyword>
<feature type="domain" description="Disease resistance R13L4/SHOC-2-like LRR" evidence="2">
    <location>
        <begin position="153"/>
        <end position="378"/>
    </location>
</feature>
<dbReference type="Gene3D" id="3.80.10.10">
    <property type="entry name" value="Ribonuclease Inhibitor"/>
    <property type="match status" value="1"/>
</dbReference>
<evidence type="ECO:0000313" key="4">
    <source>
        <dbReference type="EMBL" id="EEE64505.1"/>
    </source>
</evidence>
<evidence type="ECO:0000256" key="1">
    <source>
        <dbReference type="ARBA" id="ARBA00022737"/>
    </source>
</evidence>
<reference evidence="4" key="5">
    <citation type="submission" date="2008-12" db="EMBL/GenBank/DDBJ databases">
        <title>Improved gene annotation of the rice (Oryza sativa) genomes.</title>
        <authorList>
            <person name="Wang J."/>
            <person name="Li R."/>
            <person name="Fan W."/>
            <person name="Huang Q."/>
            <person name="Zhang J."/>
            <person name="Zhou Y."/>
            <person name="Hu Y."/>
            <person name="Zi S."/>
            <person name="Li J."/>
            <person name="Ni P."/>
            <person name="Zheng H."/>
            <person name="Zhang Y."/>
            <person name="Zhao M."/>
            <person name="Hao Q."/>
            <person name="McDermott J."/>
            <person name="Samudrala R."/>
            <person name="Kristiansen K."/>
            <person name="Wong G.K.-S."/>
        </authorList>
    </citation>
    <scope>NUCLEOTIDE SEQUENCE</scope>
</reference>
<dbReference type="AlphaFoldDB" id="Q6K5R9"/>
<gene>
    <name evidence="4" type="ORF">OsJ_19356</name>
    <name evidence="3" type="ORF">P0527E02.28</name>
</gene>
<reference evidence="3" key="1">
    <citation type="submission" date="2002-05" db="EMBL/GenBank/DDBJ databases">
        <title>Oryza sativa nipponbare(GA3) genomic DNA, chromosome 2, PAC clone:P0527E02.</title>
        <authorList>
            <person name="Sasaki T."/>
            <person name="Matsumoto T."/>
            <person name="Katayose Y."/>
        </authorList>
    </citation>
    <scope>NUCLEOTIDE SEQUENCE</scope>
</reference>
<dbReference type="PANTHER" id="PTHR47186:SF57">
    <property type="entry name" value="OS02G0478300 PROTEIN"/>
    <property type="match status" value="1"/>
</dbReference>
<dbReference type="Proteomes" id="UP000007752">
    <property type="component" value="Chromosome 5"/>
</dbReference>
<proteinExistence type="predicted"/>
<dbReference type="EMBL" id="AP005316">
    <property type="protein sequence ID" value="BAD22056.1"/>
    <property type="molecule type" value="Genomic_DNA"/>
</dbReference>
<dbReference type="Proteomes" id="UP000000763">
    <property type="component" value="Chromosome 2"/>
</dbReference>
<reference evidence="5" key="2">
    <citation type="journal article" date="2005" name="Nature">
        <title>The map-based sequence of the rice genome.</title>
        <authorList>
            <consortium name="International rice genome sequencing project (IRGSP)"/>
            <person name="Matsumoto T."/>
            <person name="Wu J."/>
            <person name="Kanamori H."/>
            <person name="Katayose Y."/>
            <person name="Fujisawa M."/>
            <person name="Namiki N."/>
            <person name="Mizuno H."/>
            <person name="Yamamoto K."/>
            <person name="Antonio B.A."/>
            <person name="Baba T."/>
            <person name="Sakata K."/>
            <person name="Nagamura Y."/>
            <person name="Aoki H."/>
            <person name="Arikawa K."/>
            <person name="Arita K."/>
            <person name="Bito T."/>
            <person name="Chiden Y."/>
            <person name="Fujitsuka N."/>
            <person name="Fukunaka R."/>
            <person name="Hamada M."/>
            <person name="Harada C."/>
            <person name="Hayashi A."/>
            <person name="Hijishita S."/>
            <person name="Honda M."/>
            <person name="Hosokawa S."/>
            <person name="Ichikawa Y."/>
            <person name="Idonuma A."/>
            <person name="Iijima M."/>
            <person name="Ikeda M."/>
            <person name="Ikeno M."/>
            <person name="Ito K."/>
            <person name="Ito S."/>
            <person name="Ito T."/>
            <person name="Ito Y."/>
            <person name="Ito Y."/>
            <person name="Iwabuchi A."/>
            <person name="Kamiya K."/>
            <person name="Karasawa W."/>
            <person name="Kurita K."/>
            <person name="Katagiri S."/>
            <person name="Kikuta A."/>
            <person name="Kobayashi H."/>
            <person name="Kobayashi N."/>
            <person name="Machita K."/>
            <person name="Maehara T."/>
            <person name="Masukawa M."/>
            <person name="Mizubayashi T."/>
            <person name="Mukai Y."/>
            <person name="Nagasaki H."/>
            <person name="Nagata Y."/>
            <person name="Naito S."/>
            <person name="Nakashima M."/>
            <person name="Nakama Y."/>
            <person name="Nakamichi Y."/>
            <person name="Nakamura M."/>
            <person name="Meguro A."/>
            <person name="Negishi M."/>
            <person name="Ohta I."/>
            <person name="Ohta T."/>
            <person name="Okamoto M."/>
            <person name="Ono N."/>
            <person name="Saji S."/>
            <person name="Sakaguchi M."/>
            <person name="Sakai K."/>
            <person name="Shibata M."/>
            <person name="Shimokawa T."/>
            <person name="Song J."/>
            <person name="Takazaki Y."/>
            <person name="Terasawa K."/>
            <person name="Tsugane M."/>
            <person name="Tsuji K."/>
            <person name="Ueda S."/>
            <person name="Waki K."/>
            <person name="Yamagata H."/>
            <person name="Yamamoto M."/>
            <person name="Yamamoto S."/>
            <person name="Yamane H."/>
            <person name="Yoshiki S."/>
            <person name="Yoshihara R."/>
            <person name="Yukawa K."/>
            <person name="Zhong H."/>
            <person name="Yano M."/>
            <person name="Yuan Q."/>
            <person name="Ouyang S."/>
            <person name="Liu J."/>
            <person name="Jones K.M."/>
            <person name="Gansberger K."/>
            <person name="Moffat K."/>
            <person name="Hill J."/>
            <person name="Bera J."/>
            <person name="Fadrosh D."/>
            <person name="Jin S."/>
            <person name="Johri S."/>
            <person name="Kim M."/>
            <person name="Overton L."/>
            <person name="Reardon M."/>
            <person name="Tsitrin T."/>
            <person name="Vuong H."/>
            <person name="Weaver B."/>
            <person name="Ciecko A."/>
            <person name="Tallon L."/>
            <person name="Jackson J."/>
            <person name="Pai G."/>
            <person name="Aken S.V."/>
            <person name="Utterback T."/>
            <person name="Reidmuller S."/>
            <person name="Feldblyum T."/>
            <person name="Hsiao J."/>
            <person name="Zismann V."/>
            <person name="Iobst S."/>
            <person name="de Vazeille A.R."/>
            <person name="Buell C.R."/>
            <person name="Ying K."/>
            <person name="Li Y."/>
            <person name="Lu T."/>
            <person name="Huang Y."/>
            <person name="Zhao Q."/>
            <person name="Feng Q."/>
            <person name="Zhang L."/>
            <person name="Zhu J."/>
            <person name="Weng Q."/>
            <person name="Mu J."/>
            <person name="Lu Y."/>
            <person name="Fan D."/>
            <person name="Liu Y."/>
            <person name="Guan J."/>
            <person name="Zhang Y."/>
            <person name="Yu S."/>
            <person name="Liu X."/>
            <person name="Zhang Y."/>
            <person name="Hong G."/>
            <person name="Han B."/>
            <person name="Choisne N."/>
            <person name="Demange N."/>
            <person name="Orjeda G."/>
            <person name="Samain S."/>
            <person name="Cattolico L."/>
            <person name="Pelletier E."/>
            <person name="Couloux A."/>
            <person name="Segurens B."/>
            <person name="Wincker P."/>
            <person name="D'Hont A."/>
            <person name="Scarpelli C."/>
            <person name="Weissenbach J."/>
            <person name="Salanoubat M."/>
            <person name="Quetier F."/>
            <person name="Yu Y."/>
            <person name="Kim H.R."/>
            <person name="Rambo T."/>
            <person name="Currie J."/>
            <person name="Collura K."/>
            <person name="Luo M."/>
            <person name="Yang T."/>
            <person name="Ammiraju J.S.S."/>
            <person name="Engler F."/>
            <person name="Soderlund C."/>
            <person name="Wing R.A."/>
            <person name="Palmer L.E."/>
            <person name="de la Bastide M."/>
            <person name="Spiegel L."/>
            <person name="Nascimento L."/>
            <person name="Zutavern T."/>
            <person name="O'Shaughnessy A."/>
            <person name="Dike S."/>
            <person name="Dedhia N."/>
            <person name="Preston R."/>
            <person name="Balija V."/>
            <person name="McCombie W.R."/>
            <person name="Chow T."/>
            <person name="Chen H."/>
            <person name="Chung M."/>
            <person name="Chen C."/>
            <person name="Shaw J."/>
            <person name="Wu H."/>
            <person name="Hsiao K."/>
            <person name="Chao Y."/>
            <person name="Chu M."/>
            <person name="Cheng C."/>
            <person name="Hour A."/>
            <person name="Lee P."/>
            <person name="Lin S."/>
            <person name="Lin Y."/>
            <person name="Liou J."/>
            <person name="Liu S."/>
            <person name="Hsing Y."/>
            <person name="Raghuvanshi S."/>
            <person name="Mohanty A."/>
            <person name="Bharti A.K."/>
            <person name="Gaur A."/>
            <person name="Gupta V."/>
            <person name="Kumar D."/>
            <person name="Ravi V."/>
            <person name="Vij S."/>
            <person name="Kapur A."/>
            <person name="Khurana P."/>
            <person name="Khurana P."/>
            <person name="Khurana J.P."/>
            <person name="Tyagi A.K."/>
            <person name="Gaikwad K."/>
            <person name="Singh A."/>
            <person name="Dalal V."/>
            <person name="Srivastava S."/>
            <person name="Dixit A."/>
            <person name="Pal A.K."/>
            <person name="Ghazi I.A."/>
            <person name="Yadav M."/>
            <person name="Pandit A."/>
            <person name="Bhargava A."/>
            <person name="Sureshbabu K."/>
            <person name="Batra K."/>
            <person name="Sharma T.R."/>
            <person name="Mohapatra T."/>
            <person name="Singh N.K."/>
            <person name="Messing J."/>
            <person name="Nelson A.B."/>
            <person name="Fuks G."/>
            <person name="Kavchok S."/>
            <person name="Keizer G."/>
            <person name="Linton E."/>
            <person name="Llaca V."/>
            <person name="Song R."/>
            <person name="Tanyolac B."/>
            <person name="Young S."/>
            <person name="Ho-Il K."/>
            <person name="Hahn J.H."/>
            <person name="Sangsakoo G."/>
            <person name="Vanavichit A."/>
            <person name="de Mattos Luiz.A.T."/>
            <person name="Zimmer P.D."/>
            <person name="Malone G."/>
            <person name="Dellagostin O."/>
            <person name="de Oliveira A.C."/>
            <person name="Bevan M."/>
            <person name="Bancroft I."/>
            <person name="Minx P."/>
            <person name="Cordum H."/>
            <person name="Wilson R."/>
            <person name="Cheng Z."/>
            <person name="Jin W."/>
            <person name="Jiang J."/>
            <person name="Leong S.A."/>
            <person name="Iwama H."/>
            <person name="Gojobori T."/>
            <person name="Itoh T."/>
            <person name="Niimura Y."/>
            <person name="Fujii Y."/>
            <person name="Habara T."/>
            <person name="Sakai H."/>
            <person name="Sato Y."/>
            <person name="Wilson G."/>
            <person name="Kumar K."/>
            <person name="McCouch S."/>
            <person name="Juretic N."/>
            <person name="Hoen D."/>
            <person name="Wright S."/>
            <person name="Bruskiewich R."/>
            <person name="Bureau T."/>
            <person name="Miyao A."/>
            <person name="Hirochika H."/>
            <person name="Nishikawa T."/>
            <person name="Kadowaki K."/>
            <person name="Sugiura M."/>
            <person name="Burr B."/>
            <person name="Sasaki T."/>
        </authorList>
    </citation>
    <scope>NUCLEOTIDE SEQUENCE [LARGE SCALE GENOMIC DNA]</scope>
    <source>
        <strain evidence="5">cv. Nipponbare</strain>
    </source>
</reference>
<evidence type="ECO:0000313" key="5">
    <source>
        <dbReference type="Proteomes" id="UP000000763"/>
    </source>
</evidence>
<sequence length="399" mass="44295">MLGQVLQRLRPATAAVRRRRGAAEWEEAKRDEGLGRVLDVSGTNIIKLPKTIIKLKMLQYLRAGKVPKDDLLSSLDLKESRDLSKMVHEAIDGVELPDVVAKSVQFGTTALDMTAAYCTKIVQNTNNIKKHDIFHKYCNVLLPSILWGLDMYGVEAPDGIGQLNDLQTLGVVNVAVRKAILRELEKLTKLHKLGLTGVNKENSQAVMSVIANLSLLHSLSLRAEGDQGLQGCLDHKFSPPSKLQSLKIYGNLVTLPTWITQLQNLAKLKLRSTQLKLALSLEVLGKLPHLAILRLWKNSFKSKELIFLFQQGTFPSLLLLEIKDIDGLKSLSFTQGAMPRLELLHTDNCIHIDNNGFSGVSSLPSLKEVMLKGDYNDKLLKNLRNQLALNQNQPVLKGA</sequence>
<dbReference type="PANTHER" id="PTHR47186">
    <property type="entry name" value="LEUCINE-RICH REPEAT-CONTAINING PROTEIN 57"/>
    <property type="match status" value="1"/>
</dbReference>
<accession>Q6K5R9</accession>
<organism evidence="4">
    <name type="scientific">Oryza sativa subsp. japonica</name>
    <name type="common">Rice</name>
    <dbReference type="NCBI Taxonomy" id="39947"/>
    <lineage>
        <taxon>Eukaryota</taxon>
        <taxon>Viridiplantae</taxon>
        <taxon>Streptophyta</taxon>
        <taxon>Embryophyta</taxon>
        <taxon>Tracheophyta</taxon>
        <taxon>Spermatophyta</taxon>
        <taxon>Magnoliopsida</taxon>
        <taxon>Liliopsida</taxon>
        <taxon>Poales</taxon>
        <taxon>Poaceae</taxon>
        <taxon>BOP clade</taxon>
        <taxon>Oryzoideae</taxon>
        <taxon>Oryzeae</taxon>
        <taxon>Oryzinae</taxon>
        <taxon>Oryza</taxon>
        <taxon>Oryza sativa</taxon>
    </lineage>
</organism>
<dbReference type="Pfam" id="PF23598">
    <property type="entry name" value="LRR_14"/>
    <property type="match status" value="1"/>
</dbReference>